<feature type="region of interest" description="Disordered" evidence="3">
    <location>
        <begin position="91"/>
        <end position="113"/>
    </location>
</feature>
<evidence type="ECO:0000256" key="3">
    <source>
        <dbReference type="SAM" id="MobiDB-lite"/>
    </source>
</evidence>
<dbReference type="CDD" id="cd00067">
    <property type="entry name" value="GAL4"/>
    <property type="match status" value="1"/>
</dbReference>
<dbReference type="Pfam" id="PF00172">
    <property type="entry name" value="Zn_clus"/>
    <property type="match status" value="1"/>
</dbReference>
<evidence type="ECO:0000313" key="5">
    <source>
        <dbReference type="EMBL" id="KAF2714040.1"/>
    </source>
</evidence>
<evidence type="ECO:0000256" key="2">
    <source>
        <dbReference type="ARBA" id="ARBA00023242"/>
    </source>
</evidence>
<feature type="compositionally biased region" description="Low complexity" evidence="3">
    <location>
        <begin position="34"/>
        <end position="45"/>
    </location>
</feature>
<dbReference type="EMBL" id="MU005765">
    <property type="protein sequence ID" value="KAF2714040.1"/>
    <property type="molecule type" value="Genomic_DNA"/>
</dbReference>
<keyword evidence="6" id="KW-1185">Reference proteome</keyword>
<dbReference type="InterPro" id="IPR007219">
    <property type="entry name" value="XnlR_reg_dom"/>
</dbReference>
<proteinExistence type="predicted"/>
<dbReference type="Proteomes" id="UP000799428">
    <property type="component" value="Unassembled WGS sequence"/>
</dbReference>
<name>A0A6G1KMK9_9PLEO</name>
<dbReference type="GO" id="GO:0003677">
    <property type="term" value="F:DNA binding"/>
    <property type="evidence" value="ECO:0007669"/>
    <property type="project" value="InterPro"/>
</dbReference>
<feature type="compositionally biased region" description="Polar residues" evidence="3">
    <location>
        <begin position="1"/>
        <end position="33"/>
    </location>
</feature>
<dbReference type="PANTHER" id="PTHR47431">
    <property type="entry name" value="ZN(II)2CYS6 TRANSCRIPTION FACTOR (EUROFUNG)-RELATED"/>
    <property type="match status" value="1"/>
</dbReference>
<sequence length="633" mass="70215">MHMSPSGSSTTQEGNVSVHSSYTPPTQTPRSDSAQAQAAQNTQNTPQNRTSVAVACQPCRSRHLKCDGGVRCSRCRTDGVDCTYIKSRRGWKGKRKGKPGDNNGAPTMPVIGPDSGILSNTTSIATKGVTQLPSPEYPYHTDLAIVKHANHVNNVSNGLALSVPVPPPVTQINLDGTQRPNQFGDIGPPDPIAAFYHYFYACHPFVLPRARLHQLFKDRRAGLLEIAVQYIGSSFLPAIPTEMYKEALTRTIANQNYFRDGYAVQAMLLFSVGLHANNDVPRAAQIFGMAQALTLEIGLNRMDYSLMHGNNDPVLEESWRRTWWSMYTANGMMAAVNPGVQFRLKDIATDVPLPCENDEYFSGQIPYPHTIQDYDDSAFALEEMIFSSYTYLIDAIRILGKVFEVQRLDSTFEYHAVDVVDSYQCNWRLHLPAAKQEIVNNDGVVDELLFQAHMVNAGSTIMLHRPRSNLGFGRVENVNICVQPGQVLSPTQTREIHTAKCLTSADSISSLIKLPGSLLYHTPFFTCVVVMASVVHLSYWSFLVPDGQDDLVKQSIRLNVGTLQQYSKTWDIARVVLGQVRGVAHTLFHSKKAMSIHLWSSIAQDDVIRNVIEEGGTEPIETYSQLLTPMLKS</sequence>
<gene>
    <name evidence="5" type="ORF">K504DRAFT_462493</name>
</gene>
<dbReference type="PROSITE" id="PS00463">
    <property type="entry name" value="ZN2_CY6_FUNGAL_1"/>
    <property type="match status" value="1"/>
</dbReference>
<accession>A0A6G1KMK9</accession>
<dbReference type="SUPFAM" id="SSF57701">
    <property type="entry name" value="Zn2/Cys6 DNA-binding domain"/>
    <property type="match status" value="1"/>
</dbReference>
<reference evidence="5" key="1">
    <citation type="journal article" date="2020" name="Stud. Mycol.">
        <title>101 Dothideomycetes genomes: a test case for predicting lifestyles and emergence of pathogens.</title>
        <authorList>
            <person name="Haridas S."/>
            <person name="Albert R."/>
            <person name="Binder M."/>
            <person name="Bloem J."/>
            <person name="Labutti K."/>
            <person name="Salamov A."/>
            <person name="Andreopoulos B."/>
            <person name="Baker S."/>
            <person name="Barry K."/>
            <person name="Bills G."/>
            <person name="Bluhm B."/>
            <person name="Cannon C."/>
            <person name="Castanera R."/>
            <person name="Culley D."/>
            <person name="Daum C."/>
            <person name="Ezra D."/>
            <person name="Gonzalez J."/>
            <person name="Henrissat B."/>
            <person name="Kuo A."/>
            <person name="Liang C."/>
            <person name="Lipzen A."/>
            <person name="Lutzoni F."/>
            <person name="Magnuson J."/>
            <person name="Mondo S."/>
            <person name="Nolan M."/>
            <person name="Ohm R."/>
            <person name="Pangilinan J."/>
            <person name="Park H.-J."/>
            <person name="Ramirez L."/>
            <person name="Alfaro M."/>
            <person name="Sun H."/>
            <person name="Tritt A."/>
            <person name="Yoshinaga Y."/>
            <person name="Zwiers L.-H."/>
            <person name="Turgeon B."/>
            <person name="Goodwin S."/>
            <person name="Spatafora J."/>
            <person name="Crous P."/>
            <person name="Grigoriev I."/>
        </authorList>
    </citation>
    <scope>NUCLEOTIDE SEQUENCE</scope>
    <source>
        <strain evidence="5">CBS 279.74</strain>
    </source>
</reference>
<dbReference type="PANTHER" id="PTHR47431:SF1">
    <property type="entry name" value="ZN(II)2CYS6 TRANSCRIPTION FACTOR (EUROFUNG)"/>
    <property type="match status" value="1"/>
</dbReference>
<evidence type="ECO:0000259" key="4">
    <source>
        <dbReference type="PROSITE" id="PS50048"/>
    </source>
</evidence>
<dbReference type="OrthoDB" id="5367487at2759"/>
<dbReference type="GO" id="GO:0000981">
    <property type="term" value="F:DNA-binding transcription factor activity, RNA polymerase II-specific"/>
    <property type="evidence" value="ECO:0007669"/>
    <property type="project" value="InterPro"/>
</dbReference>
<dbReference type="Pfam" id="PF04082">
    <property type="entry name" value="Fungal_trans"/>
    <property type="match status" value="1"/>
</dbReference>
<dbReference type="InterPro" id="IPR001138">
    <property type="entry name" value="Zn2Cys6_DnaBD"/>
</dbReference>
<evidence type="ECO:0000256" key="1">
    <source>
        <dbReference type="ARBA" id="ARBA00022723"/>
    </source>
</evidence>
<dbReference type="PROSITE" id="PS50048">
    <property type="entry name" value="ZN2_CY6_FUNGAL_2"/>
    <property type="match status" value="1"/>
</dbReference>
<keyword evidence="2" id="KW-0539">Nucleus</keyword>
<protein>
    <recommendedName>
        <fullName evidence="4">Zn(2)-C6 fungal-type domain-containing protein</fullName>
    </recommendedName>
</protein>
<dbReference type="CDD" id="cd12148">
    <property type="entry name" value="fungal_TF_MHR"/>
    <property type="match status" value="1"/>
</dbReference>
<dbReference type="AlphaFoldDB" id="A0A6G1KMK9"/>
<dbReference type="GO" id="GO:0006351">
    <property type="term" value="P:DNA-templated transcription"/>
    <property type="evidence" value="ECO:0007669"/>
    <property type="project" value="InterPro"/>
</dbReference>
<dbReference type="Gene3D" id="4.10.240.10">
    <property type="entry name" value="Zn(2)-C6 fungal-type DNA-binding domain"/>
    <property type="match status" value="1"/>
</dbReference>
<keyword evidence="1" id="KW-0479">Metal-binding</keyword>
<organism evidence="5 6">
    <name type="scientific">Pleomassaria siparia CBS 279.74</name>
    <dbReference type="NCBI Taxonomy" id="1314801"/>
    <lineage>
        <taxon>Eukaryota</taxon>
        <taxon>Fungi</taxon>
        <taxon>Dikarya</taxon>
        <taxon>Ascomycota</taxon>
        <taxon>Pezizomycotina</taxon>
        <taxon>Dothideomycetes</taxon>
        <taxon>Pleosporomycetidae</taxon>
        <taxon>Pleosporales</taxon>
        <taxon>Pleomassariaceae</taxon>
        <taxon>Pleomassaria</taxon>
    </lineage>
</organism>
<evidence type="ECO:0000313" key="6">
    <source>
        <dbReference type="Proteomes" id="UP000799428"/>
    </source>
</evidence>
<feature type="region of interest" description="Disordered" evidence="3">
    <location>
        <begin position="1"/>
        <end position="50"/>
    </location>
</feature>
<dbReference type="GO" id="GO:0008270">
    <property type="term" value="F:zinc ion binding"/>
    <property type="evidence" value="ECO:0007669"/>
    <property type="project" value="InterPro"/>
</dbReference>
<dbReference type="SMART" id="SM00066">
    <property type="entry name" value="GAL4"/>
    <property type="match status" value="1"/>
</dbReference>
<feature type="domain" description="Zn(2)-C6 fungal-type" evidence="4">
    <location>
        <begin position="55"/>
        <end position="84"/>
    </location>
</feature>
<dbReference type="InterPro" id="IPR036864">
    <property type="entry name" value="Zn2-C6_fun-type_DNA-bd_sf"/>
</dbReference>